<keyword evidence="6 13" id="KW-0378">Hydrolase</keyword>
<evidence type="ECO:0000256" key="9">
    <source>
        <dbReference type="ARBA" id="ARBA00054940"/>
    </source>
</evidence>
<dbReference type="GO" id="GO:0036222">
    <property type="term" value="F:XTP diphosphatase activity"/>
    <property type="evidence" value="ECO:0007669"/>
    <property type="project" value="UniProtKB-UniRule"/>
</dbReference>
<evidence type="ECO:0000256" key="7">
    <source>
        <dbReference type="ARBA" id="ARBA00022842"/>
    </source>
</evidence>
<keyword evidence="8 13" id="KW-0546">Nucleotide metabolism</keyword>
<feature type="binding site" evidence="13">
    <location>
        <position position="82"/>
    </location>
    <ligand>
        <name>Mg(2+)</name>
        <dbReference type="ChEBI" id="CHEBI:18420"/>
    </ligand>
</feature>
<dbReference type="Proteomes" id="UP000785679">
    <property type="component" value="Unassembled WGS sequence"/>
</dbReference>
<dbReference type="InterPro" id="IPR002637">
    <property type="entry name" value="RdgB/HAM1"/>
</dbReference>
<dbReference type="HAMAP" id="MF_03148">
    <property type="entry name" value="HAM1_NTPase"/>
    <property type="match status" value="1"/>
</dbReference>
<dbReference type="SUPFAM" id="SSF52972">
    <property type="entry name" value="ITPase-like"/>
    <property type="match status" value="1"/>
</dbReference>
<feature type="binding site" evidence="13">
    <location>
        <position position="66"/>
    </location>
    <ligand>
        <name>ITP</name>
        <dbReference type="ChEBI" id="CHEBI:61402"/>
    </ligand>
</feature>
<dbReference type="PANTHER" id="PTHR11067">
    <property type="entry name" value="INOSINE TRIPHOSPHATE PYROPHOSPHATASE/HAM1 PROTEIN"/>
    <property type="match status" value="1"/>
</dbReference>
<evidence type="ECO:0000256" key="13">
    <source>
        <dbReference type="HAMAP-Rule" id="MF_03148"/>
    </source>
</evidence>
<evidence type="ECO:0000313" key="14">
    <source>
        <dbReference type="EMBL" id="TNV75590.1"/>
    </source>
</evidence>
<keyword evidence="15" id="KW-1185">Reference proteome</keyword>
<evidence type="ECO:0000256" key="2">
    <source>
        <dbReference type="ARBA" id="ARBA00008023"/>
    </source>
</evidence>
<comment type="similarity">
    <text evidence="2 13">Belongs to the HAM1 NTPase family.</text>
</comment>
<dbReference type="CDD" id="cd00515">
    <property type="entry name" value="HAM1"/>
    <property type="match status" value="1"/>
</dbReference>
<dbReference type="InterPro" id="IPR029001">
    <property type="entry name" value="ITPase-like_fam"/>
</dbReference>
<dbReference type="GO" id="GO:0000166">
    <property type="term" value="F:nucleotide binding"/>
    <property type="evidence" value="ECO:0007669"/>
    <property type="project" value="UniProtKB-KW"/>
</dbReference>
<reference evidence="14" key="1">
    <citation type="submission" date="2019-06" db="EMBL/GenBank/DDBJ databases">
        <authorList>
            <person name="Zheng W."/>
        </authorList>
    </citation>
    <scope>NUCLEOTIDE SEQUENCE</scope>
    <source>
        <strain evidence="14">QDHG01</strain>
    </source>
</reference>
<gene>
    <name evidence="14" type="ORF">FGO68_gene2566</name>
</gene>
<dbReference type="Pfam" id="PF01725">
    <property type="entry name" value="Ham1p_like"/>
    <property type="match status" value="1"/>
</dbReference>
<feature type="binding site" evidence="13">
    <location>
        <begin position="21"/>
        <end position="26"/>
    </location>
    <ligand>
        <name>ITP</name>
        <dbReference type="ChEBI" id="CHEBI:61402"/>
    </ligand>
</feature>
<dbReference type="InterPro" id="IPR027502">
    <property type="entry name" value="ITPase"/>
</dbReference>
<evidence type="ECO:0000313" key="15">
    <source>
        <dbReference type="Proteomes" id="UP000785679"/>
    </source>
</evidence>
<dbReference type="AlphaFoldDB" id="A0A8J8SYS9"/>
<comment type="subunit">
    <text evidence="13">Homodimer.</text>
</comment>
<sequence>MESQQSSLAASLSPIEITFITGNKGKLEEFQQLLEGSELATHYKITNKDISLDELQGAAEFIAHHKVKEAAKHVSTPVLIDDGSLYFNAFNGLPGPYIKCFLDRLSSEEIYSLLDAYEDKTGYAQLIYAYCETPESEPQLFIGRCEGTIVAPRGEKRGWDPIFQPKGYETTFGEMKYEEKNKISHRGKAFEQLKAFLEAKASKRVKGE</sequence>
<keyword evidence="3 13" id="KW-0963">Cytoplasm</keyword>
<keyword evidence="4 13" id="KW-0479">Metal-binding</keyword>
<dbReference type="GO" id="GO:0036220">
    <property type="term" value="F:ITP diphosphatase activity"/>
    <property type="evidence" value="ECO:0007669"/>
    <property type="project" value="UniProtKB-UniRule"/>
</dbReference>
<keyword evidence="13" id="KW-0464">Manganese</keyword>
<evidence type="ECO:0000256" key="11">
    <source>
        <dbReference type="ARBA" id="ARBA00093255"/>
    </source>
</evidence>
<keyword evidence="5 13" id="KW-0547">Nucleotide-binding</keyword>
<comment type="function">
    <text evidence="9">Pyrophosphatase that hydrolyzes the non-canonical purine nucleotides inosine triphosphate (ITP), deoxyinosine triphosphate (dITP) as well as 2'-deoxy-N-6-hydroxylaminopurine triphosphate (dHAPTP) and xanthosine 5'-triphosphate (XTP) to their respective monophosphate derivatives. The enzyme does not distinguish between the deoxy- and ribose forms. Probably excludes non-canonical purines from RNA and DNA precursor pools, thus preventing their incorporation into RNA and DNA and avoiding chromosomal lesions.</text>
</comment>
<protein>
    <recommendedName>
        <fullName evidence="13">Inosine triphosphate pyrophosphatase</fullName>
        <shortName evidence="13">ITPase</shortName>
        <shortName evidence="13">Inosine triphosphatase</shortName>
        <ecNumber evidence="13">3.6.1.66</ecNumber>
    </recommendedName>
    <alternativeName>
        <fullName evidence="13">Non-canonical purine NTP pyrophosphatase</fullName>
    </alternativeName>
    <alternativeName>
        <fullName evidence="13">Non-standard purine NTP pyrophosphatase</fullName>
    </alternativeName>
    <alternativeName>
        <fullName evidence="13">Nucleoside-triphosphate diphosphatase</fullName>
    </alternativeName>
    <alternativeName>
        <fullName evidence="13">Nucleoside-triphosphate pyrophosphatase</fullName>
        <shortName evidence="13">NTPase</shortName>
    </alternativeName>
    <alternativeName>
        <fullName evidence="13">XTP/dITP diphosphatase</fullName>
    </alternativeName>
</protein>
<comment type="function">
    <text evidence="13">Pyrophosphatase that hydrolyzes non-canonical purine nucleotides such as inosine triphosphate (ITP), deoxyinosine triphosphate (dITP) or xanthosine 5'-triphosphate (XTP) to their respective monophosphate derivatives. The enzyme does not distinguish between the deoxy- and ribose forms. Probably excludes non-canonical purines from RNA and DNA precursor pools, thus preventing their incorporation into RNA and DNA and avoiding chromosomal lesions.</text>
</comment>
<dbReference type="GO" id="GO:0009204">
    <property type="term" value="P:deoxyribonucleoside triphosphate catabolic process"/>
    <property type="evidence" value="ECO:0007669"/>
    <property type="project" value="UniProtKB-UniRule"/>
</dbReference>
<comment type="catalytic activity">
    <reaction evidence="12">
        <text>N(6)-hydroxy-dATP + H2O = N(6)-hydroxy-dAMP + diphosphate + H(+)</text>
        <dbReference type="Rhea" id="RHEA:83971"/>
        <dbReference type="ChEBI" id="CHEBI:15377"/>
        <dbReference type="ChEBI" id="CHEBI:15378"/>
        <dbReference type="ChEBI" id="CHEBI:33019"/>
        <dbReference type="ChEBI" id="CHEBI:233529"/>
        <dbReference type="ChEBI" id="CHEBI:233530"/>
    </reaction>
    <physiologicalReaction direction="left-to-right" evidence="12">
        <dbReference type="Rhea" id="RHEA:83972"/>
    </physiologicalReaction>
</comment>
<evidence type="ECO:0000256" key="12">
    <source>
        <dbReference type="ARBA" id="ARBA00093271"/>
    </source>
</evidence>
<comment type="catalytic activity">
    <reaction evidence="10">
        <text>ITP + H2O = IMP + diphosphate + H(+)</text>
        <dbReference type="Rhea" id="RHEA:29399"/>
        <dbReference type="ChEBI" id="CHEBI:15377"/>
        <dbReference type="ChEBI" id="CHEBI:15378"/>
        <dbReference type="ChEBI" id="CHEBI:33019"/>
        <dbReference type="ChEBI" id="CHEBI:58053"/>
        <dbReference type="ChEBI" id="CHEBI:61402"/>
        <dbReference type="EC" id="3.6.1.66"/>
    </reaction>
    <physiologicalReaction direction="left-to-right" evidence="10">
        <dbReference type="Rhea" id="RHEA:29400"/>
    </physiologicalReaction>
</comment>
<dbReference type="OrthoDB" id="6288734at2759"/>
<comment type="catalytic activity">
    <reaction evidence="13">
        <text>XTP + H2O = XMP + diphosphate + H(+)</text>
        <dbReference type="Rhea" id="RHEA:28610"/>
        <dbReference type="ChEBI" id="CHEBI:15377"/>
        <dbReference type="ChEBI" id="CHEBI:15378"/>
        <dbReference type="ChEBI" id="CHEBI:33019"/>
        <dbReference type="ChEBI" id="CHEBI:57464"/>
        <dbReference type="ChEBI" id="CHEBI:61314"/>
        <dbReference type="EC" id="3.6.1.66"/>
    </reaction>
</comment>
<organism evidence="14 15">
    <name type="scientific">Halteria grandinella</name>
    <dbReference type="NCBI Taxonomy" id="5974"/>
    <lineage>
        <taxon>Eukaryota</taxon>
        <taxon>Sar</taxon>
        <taxon>Alveolata</taxon>
        <taxon>Ciliophora</taxon>
        <taxon>Intramacronucleata</taxon>
        <taxon>Spirotrichea</taxon>
        <taxon>Stichotrichia</taxon>
        <taxon>Sporadotrichida</taxon>
        <taxon>Halteriidae</taxon>
        <taxon>Halteria</taxon>
    </lineage>
</organism>
<comment type="caution">
    <text evidence="13">Lacks conserved residue(s) required for the propagation of feature annotation.</text>
</comment>
<evidence type="ECO:0000256" key="10">
    <source>
        <dbReference type="ARBA" id="ARBA00093218"/>
    </source>
</evidence>
<feature type="binding site" evidence="13">
    <location>
        <position position="180"/>
    </location>
    <ligand>
        <name>ITP</name>
        <dbReference type="ChEBI" id="CHEBI:61402"/>
    </ligand>
</feature>
<evidence type="ECO:0000256" key="6">
    <source>
        <dbReference type="ARBA" id="ARBA00022801"/>
    </source>
</evidence>
<evidence type="ECO:0000256" key="1">
    <source>
        <dbReference type="ARBA" id="ARBA00004496"/>
    </source>
</evidence>
<evidence type="ECO:0000256" key="3">
    <source>
        <dbReference type="ARBA" id="ARBA00022490"/>
    </source>
</evidence>
<feature type="binding site" evidence="13">
    <location>
        <begin position="185"/>
        <end position="186"/>
    </location>
    <ligand>
        <name>ITP</name>
        <dbReference type="ChEBI" id="CHEBI:61402"/>
    </ligand>
</feature>
<dbReference type="EC" id="3.6.1.66" evidence="13"/>
<comment type="subcellular location">
    <subcellularLocation>
        <location evidence="1 13">Cytoplasm</location>
    </subcellularLocation>
</comment>
<accession>A0A8J8SYS9</accession>
<comment type="catalytic activity">
    <reaction evidence="11">
        <text>dITP + H2O = dIMP + diphosphate + H(+)</text>
        <dbReference type="Rhea" id="RHEA:28342"/>
        <dbReference type="ChEBI" id="CHEBI:15377"/>
        <dbReference type="ChEBI" id="CHEBI:15378"/>
        <dbReference type="ChEBI" id="CHEBI:33019"/>
        <dbReference type="ChEBI" id="CHEBI:61194"/>
        <dbReference type="ChEBI" id="CHEBI:61382"/>
        <dbReference type="EC" id="3.6.1.66"/>
    </reaction>
    <physiologicalReaction direction="left-to-right" evidence="11">
        <dbReference type="Rhea" id="RHEA:28343"/>
    </physiologicalReaction>
</comment>
<dbReference type="GO" id="GO:0005737">
    <property type="term" value="C:cytoplasm"/>
    <property type="evidence" value="ECO:0007669"/>
    <property type="project" value="UniProtKB-SubCell"/>
</dbReference>
<dbReference type="PANTHER" id="PTHR11067:SF9">
    <property type="entry name" value="INOSINE TRIPHOSPHATE PYROPHOSPHATASE"/>
    <property type="match status" value="1"/>
</dbReference>
<dbReference type="GO" id="GO:0046872">
    <property type="term" value="F:metal ion binding"/>
    <property type="evidence" value="ECO:0007669"/>
    <property type="project" value="UniProtKB-KW"/>
</dbReference>
<evidence type="ECO:0000256" key="8">
    <source>
        <dbReference type="ARBA" id="ARBA00023080"/>
    </source>
</evidence>
<evidence type="ECO:0000256" key="4">
    <source>
        <dbReference type="ARBA" id="ARBA00022723"/>
    </source>
</evidence>
<dbReference type="FunFam" id="3.90.950.10:FF:000003">
    <property type="entry name" value="Inosine triphosphate pyrophosphatase"/>
    <property type="match status" value="1"/>
</dbReference>
<dbReference type="Gene3D" id="3.90.950.10">
    <property type="match status" value="1"/>
</dbReference>
<keyword evidence="7 13" id="KW-0460">Magnesium</keyword>
<evidence type="ECO:0000256" key="5">
    <source>
        <dbReference type="ARBA" id="ARBA00022741"/>
    </source>
</evidence>
<dbReference type="GO" id="GO:0035870">
    <property type="term" value="F:dITP diphosphatase activity"/>
    <property type="evidence" value="ECO:0007669"/>
    <property type="project" value="UniProtKB-UniRule"/>
</dbReference>
<dbReference type="GO" id="GO:0009117">
    <property type="term" value="P:nucleotide metabolic process"/>
    <property type="evidence" value="ECO:0007669"/>
    <property type="project" value="UniProtKB-KW"/>
</dbReference>
<dbReference type="EMBL" id="RRYP01015247">
    <property type="protein sequence ID" value="TNV75590.1"/>
    <property type="molecule type" value="Genomic_DNA"/>
</dbReference>
<comment type="caution">
    <text evidence="14">The sequence shown here is derived from an EMBL/GenBank/DDBJ whole genome shotgun (WGS) entry which is preliminary data.</text>
</comment>
<feature type="binding site" evidence="13">
    <location>
        <position position="54"/>
    </location>
    <ligand>
        <name>Mg(2+)</name>
        <dbReference type="ChEBI" id="CHEBI:18420"/>
    </ligand>
</feature>
<proteinExistence type="inferred from homology"/>
<name>A0A8J8SYS9_HALGN</name>
<comment type="cofactor">
    <cofactor evidence="13">
        <name>Mg(2+)</name>
        <dbReference type="ChEBI" id="CHEBI:18420"/>
    </cofactor>
    <cofactor evidence="13">
        <name>Mn(2+)</name>
        <dbReference type="ChEBI" id="CHEBI:29035"/>
    </cofactor>
    <text evidence="13">Binds 1 divalent metal cation per subunit; can use either Mg(2+) or Mn(2+).</text>
</comment>